<feature type="domain" description="Peptidase M56" evidence="2">
    <location>
        <begin position="151"/>
        <end position="256"/>
    </location>
</feature>
<evidence type="ECO:0000313" key="3">
    <source>
        <dbReference type="EMBL" id="MVM30346.1"/>
    </source>
</evidence>
<keyword evidence="1" id="KW-0472">Membrane</keyword>
<keyword evidence="1" id="KW-0812">Transmembrane</keyword>
<feature type="transmembrane region" description="Helical" evidence="1">
    <location>
        <begin position="94"/>
        <end position="111"/>
    </location>
</feature>
<feature type="transmembrane region" description="Helical" evidence="1">
    <location>
        <begin position="264"/>
        <end position="285"/>
    </location>
</feature>
<dbReference type="PANTHER" id="PTHR34978">
    <property type="entry name" value="POSSIBLE SENSOR-TRANSDUCER PROTEIN BLAR"/>
    <property type="match status" value="1"/>
</dbReference>
<dbReference type="InterPro" id="IPR008756">
    <property type="entry name" value="Peptidase_M56"/>
</dbReference>
<dbReference type="Proteomes" id="UP000436006">
    <property type="component" value="Unassembled WGS sequence"/>
</dbReference>
<dbReference type="Pfam" id="PF05569">
    <property type="entry name" value="Peptidase_M56"/>
    <property type="match status" value="1"/>
</dbReference>
<dbReference type="PANTHER" id="PTHR34978:SF3">
    <property type="entry name" value="SLR0241 PROTEIN"/>
    <property type="match status" value="1"/>
</dbReference>
<keyword evidence="1" id="KW-1133">Transmembrane helix</keyword>
<dbReference type="RefSeq" id="WP_157584583.1">
    <property type="nucleotide sequence ID" value="NZ_WPIN01000003.1"/>
</dbReference>
<name>A0A7K1S9Z6_9BACT</name>
<organism evidence="3 4">
    <name type="scientific">Spirosoma arboris</name>
    <dbReference type="NCBI Taxonomy" id="2682092"/>
    <lineage>
        <taxon>Bacteria</taxon>
        <taxon>Pseudomonadati</taxon>
        <taxon>Bacteroidota</taxon>
        <taxon>Cytophagia</taxon>
        <taxon>Cytophagales</taxon>
        <taxon>Cytophagaceae</taxon>
        <taxon>Spirosoma</taxon>
    </lineage>
</organism>
<feature type="transmembrane region" description="Helical" evidence="1">
    <location>
        <begin position="180"/>
        <end position="199"/>
    </location>
</feature>
<evidence type="ECO:0000259" key="2">
    <source>
        <dbReference type="Pfam" id="PF05569"/>
    </source>
</evidence>
<gene>
    <name evidence="3" type="ORF">GO755_09900</name>
</gene>
<proteinExistence type="predicted"/>
<dbReference type="EMBL" id="WPIN01000003">
    <property type="protein sequence ID" value="MVM30346.1"/>
    <property type="molecule type" value="Genomic_DNA"/>
</dbReference>
<evidence type="ECO:0000256" key="1">
    <source>
        <dbReference type="SAM" id="Phobius"/>
    </source>
</evidence>
<dbReference type="CDD" id="cd07341">
    <property type="entry name" value="M56_BlaR1_MecR1_like"/>
    <property type="match status" value="1"/>
</dbReference>
<comment type="caution">
    <text evidence="3">The sequence shown here is derived from an EMBL/GenBank/DDBJ whole genome shotgun (WGS) entry which is preliminary data.</text>
</comment>
<keyword evidence="4" id="KW-1185">Reference proteome</keyword>
<dbReference type="InterPro" id="IPR052173">
    <property type="entry name" value="Beta-lactam_resp_regulator"/>
</dbReference>
<feature type="transmembrane region" description="Helical" evidence="1">
    <location>
        <begin position="34"/>
        <end position="55"/>
    </location>
</feature>
<dbReference type="AlphaFoldDB" id="A0A7K1S9Z6"/>
<sequence length="454" mass="52170">MIVYLLKSSLCLIITFGFYKLWLENEQMHVFKRFYLLGSLVVSMLIPLISFDSWFDAAPLTPEVWDDYTSLYSLTNARPATQIVTVPTNAGPAYGLWLYGIVTAVMLGRFVKNLYTLARKIYSHPKQSFHGATLVELPGNGSPYTFLHYLFLPDYSRNELENELVTHELTHIRQRHSLDVLFVELLLCFGWFNPLLSWFKRAIQLNHEFLADAAVTQTYQDVPHYQRLLLSKLTLTGQLSLTSSLTFQTTKQRLIMMTKHTTPIRIWLTGGSTALLFGTLCLLLGNVSSAQQLPTADVQTATPNRLQSKPNVEEMERLYGDNYVMLPIRKGGRKETRKKFSNLSTSEKQQVRLIPFAPELVPTEAQLSDWGNSQKYGIWIDEKRVPNEQLNQYTPQDFGSYYSSKLEKNAANYGKYYFQIGLMTKPFYEKYVKKSIESPFLVLVDHKTKAMNGR</sequence>
<reference evidence="3 4" key="1">
    <citation type="submission" date="2019-12" db="EMBL/GenBank/DDBJ databases">
        <title>Spirosoma sp. HMF4905 genome sequencing and assembly.</title>
        <authorList>
            <person name="Kang H."/>
            <person name="Cha I."/>
            <person name="Kim H."/>
            <person name="Joh K."/>
        </authorList>
    </citation>
    <scope>NUCLEOTIDE SEQUENCE [LARGE SCALE GENOMIC DNA]</scope>
    <source>
        <strain evidence="3 4">HMF4905</strain>
    </source>
</reference>
<evidence type="ECO:0000313" key="4">
    <source>
        <dbReference type="Proteomes" id="UP000436006"/>
    </source>
</evidence>
<accession>A0A7K1S9Z6</accession>
<feature type="transmembrane region" description="Helical" evidence="1">
    <location>
        <begin position="6"/>
        <end position="22"/>
    </location>
</feature>
<protein>
    <recommendedName>
        <fullName evidence="2">Peptidase M56 domain-containing protein</fullName>
    </recommendedName>
</protein>